<protein>
    <submittedName>
        <fullName evidence="3">ROK family protein</fullName>
    </submittedName>
</protein>
<dbReference type="InterPro" id="IPR036390">
    <property type="entry name" value="WH_DNA-bd_sf"/>
</dbReference>
<feature type="domain" description="HTH marR-type" evidence="2">
    <location>
        <begin position="11"/>
        <end position="56"/>
    </location>
</feature>
<keyword evidence="4" id="KW-1185">Reference proteome</keyword>
<dbReference type="Proteomes" id="UP001589793">
    <property type="component" value="Unassembled WGS sequence"/>
</dbReference>
<dbReference type="Gene3D" id="1.10.10.10">
    <property type="entry name" value="Winged helix-like DNA-binding domain superfamily/Winged helix DNA-binding domain"/>
    <property type="match status" value="1"/>
</dbReference>
<dbReference type="Gene3D" id="3.30.420.40">
    <property type="match status" value="2"/>
</dbReference>
<dbReference type="InterPro" id="IPR000600">
    <property type="entry name" value="ROK"/>
</dbReference>
<dbReference type="InterPro" id="IPR049874">
    <property type="entry name" value="ROK_cs"/>
</dbReference>
<evidence type="ECO:0000256" key="1">
    <source>
        <dbReference type="ARBA" id="ARBA00006479"/>
    </source>
</evidence>
<proteinExistence type="inferred from homology"/>
<dbReference type="RefSeq" id="WP_376978523.1">
    <property type="nucleotide sequence ID" value="NZ_JBHLSV010000004.1"/>
</dbReference>
<dbReference type="PROSITE" id="PS01125">
    <property type="entry name" value="ROK"/>
    <property type="match status" value="1"/>
</dbReference>
<dbReference type="InterPro" id="IPR036388">
    <property type="entry name" value="WH-like_DNA-bd_sf"/>
</dbReference>
<evidence type="ECO:0000259" key="2">
    <source>
        <dbReference type="Pfam" id="PF12802"/>
    </source>
</evidence>
<dbReference type="SUPFAM" id="SSF46785">
    <property type="entry name" value="Winged helix' DNA-binding domain"/>
    <property type="match status" value="1"/>
</dbReference>
<dbReference type="EMBL" id="JBHLSV010000004">
    <property type="protein sequence ID" value="MFC0673173.1"/>
    <property type="molecule type" value="Genomic_DNA"/>
</dbReference>
<organism evidence="3 4">
    <name type="scientific">Brachybacterium hainanense</name>
    <dbReference type="NCBI Taxonomy" id="1541174"/>
    <lineage>
        <taxon>Bacteria</taxon>
        <taxon>Bacillati</taxon>
        <taxon>Actinomycetota</taxon>
        <taxon>Actinomycetes</taxon>
        <taxon>Micrococcales</taxon>
        <taxon>Dermabacteraceae</taxon>
        <taxon>Brachybacterium</taxon>
    </lineage>
</organism>
<dbReference type="PANTHER" id="PTHR18964:SF149">
    <property type="entry name" value="BIFUNCTIONAL UDP-N-ACETYLGLUCOSAMINE 2-EPIMERASE_N-ACETYLMANNOSAMINE KINASE"/>
    <property type="match status" value="1"/>
</dbReference>
<dbReference type="Pfam" id="PF12802">
    <property type="entry name" value="MarR_2"/>
    <property type="match status" value="1"/>
</dbReference>
<comment type="caution">
    <text evidence="3">The sequence shown here is derived from an EMBL/GenBank/DDBJ whole genome shotgun (WGS) entry which is preliminary data.</text>
</comment>
<comment type="similarity">
    <text evidence="1">Belongs to the ROK (NagC/XylR) family.</text>
</comment>
<dbReference type="InterPro" id="IPR043129">
    <property type="entry name" value="ATPase_NBD"/>
</dbReference>
<dbReference type="PANTHER" id="PTHR18964">
    <property type="entry name" value="ROK (REPRESSOR, ORF, KINASE) FAMILY"/>
    <property type="match status" value="1"/>
</dbReference>
<sequence length="385" mass="40513">MTNGTTKPLRGAEHEILRALRLQGPSTRAELVRRTGLSRATVSAAATRLMGEGRVEGAGAVPVRRGVGRTPERLALSVTGAVILGVEFGHRRVTITAKNEAHGIEGTASASYEHDTPWPRRVRSALALIGRLEALRDRTVIAVGLGVPGRIPGRDEIAASLTDTFSTHIAREVRADNNARLAGLAESVWGAGRDLESFAYLRLMDGVGGALIARGAIFDGAHGTAGEFGHMTLDPAGPACRCGKRGCLEAYVSRERILAATAHHDLADLREALDAGDARRRDVVAAAGQRIGAVLANVCTALDVEGVVLGGDLTDLGPHLMGPLETTFARNLMPARAHRITLRTGRIRQVDGALGAIALILRDPGISLGIPAARTTRDLTGRISS</sequence>
<dbReference type="Pfam" id="PF00480">
    <property type="entry name" value="ROK"/>
    <property type="match status" value="1"/>
</dbReference>
<evidence type="ECO:0000313" key="4">
    <source>
        <dbReference type="Proteomes" id="UP001589793"/>
    </source>
</evidence>
<dbReference type="SUPFAM" id="SSF53067">
    <property type="entry name" value="Actin-like ATPase domain"/>
    <property type="match status" value="2"/>
</dbReference>
<name>A0ABV6R893_9MICO</name>
<reference evidence="3 4" key="1">
    <citation type="submission" date="2024-09" db="EMBL/GenBank/DDBJ databases">
        <authorList>
            <person name="Sun Q."/>
            <person name="Mori K."/>
        </authorList>
    </citation>
    <scope>NUCLEOTIDE SEQUENCE [LARGE SCALE GENOMIC DNA]</scope>
    <source>
        <strain evidence="3 4">CICC 10874</strain>
    </source>
</reference>
<accession>A0ABV6R893</accession>
<evidence type="ECO:0000313" key="3">
    <source>
        <dbReference type="EMBL" id="MFC0673173.1"/>
    </source>
</evidence>
<dbReference type="InterPro" id="IPR000835">
    <property type="entry name" value="HTH_MarR-typ"/>
</dbReference>
<gene>
    <name evidence="3" type="ORF">ACFFF6_04300</name>
</gene>